<dbReference type="Gene3D" id="2.60.120.560">
    <property type="entry name" value="Exo-inulinase, domain 1"/>
    <property type="match status" value="1"/>
</dbReference>
<dbReference type="InterPro" id="IPR018053">
    <property type="entry name" value="Glyco_hydro_32_AS"/>
</dbReference>
<dbReference type="InterPro" id="IPR013320">
    <property type="entry name" value="ConA-like_dom_sf"/>
</dbReference>
<reference evidence="8" key="1">
    <citation type="submission" date="2021-03" db="EMBL/GenBank/DDBJ databases">
        <authorList>
            <person name="Tagirdzhanova G."/>
        </authorList>
    </citation>
    <scope>NUCLEOTIDE SEQUENCE</scope>
</reference>
<evidence type="ECO:0000256" key="5">
    <source>
        <dbReference type="SAM" id="SignalP"/>
    </source>
</evidence>
<dbReference type="PROSITE" id="PS00609">
    <property type="entry name" value="GLYCOSYL_HYDROL_F32"/>
    <property type="match status" value="1"/>
</dbReference>
<feature type="signal peptide" evidence="5">
    <location>
        <begin position="1"/>
        <end position="19"/>
    </location>
</feature>
<dbReference type="GO" id="GO:0000324">
    <property type="term" value="C:fungal-type vacuole"/>
    <property type="evidence" value="ECO:0007669"/>
    <property type="project" value="TreeGrafter"/>
</dbReference>
<dbReference type="Pfam" id="PF08244">
    <property type="entry name" value="Glyco_hydro_32C"/>
    <property type="match status" value="1"/>
</dbReference>
<dbReference type="InterPro" id="IPR001362">
    <property type="entry name" value="Glyco_hydro_32"/>
</dbReference>
<dbReference type="CDD" id="cd18622">
    <property type="entry name" value="GH32_Inu-like"/>
    <property type="match status" value="1"/>
</dbReference>
<comment type="similarity">
    <text evidence="1 4">Belongs to the glycosyl hydrolase 32 family.</text>
</comment>
<gene>
    <name evidence="8" type="ORF">HETSPECPRED_007793</name>
</gene>
<dbReference type="SUPFAM" id="SSF49899">
    <property type="entry name" value="Concanavalin A-like lectins/glucanases"/>
    <property type="match status" value="1"/>
</dbReference>
<evidence type="ECO:0000259" key="6">
    <source>
        <dbReference type="Pfam" id="PF00251"/>
    </source>
</evidence>
<evidence type="ECO:0008006" key="10">
    <source>
        <dbReference type="Google" id="ProtNLM"/>
    </source>
</evidence>
<keyword evidence="9" id="KW-1185">Reference proteome</keyword>
<dbReference type="PANTHER" id="PTHR42800:SF2">
    <property type="entry name" value="INVERTASE-RELATED"/>
    <property type="match status" value="1"/>
</dbReference>
<name>A0A8H3FW36_9LECA</name>
<sequence length="583" mass="63211">MLSSALLLALFATVCPTEAQSSTSTYVEPEVPTGTPIPGDYTGALRPQIHYSPPRDFMNDPNGMFVDAHGTYHLYYQYNPTDIVAGNQHWGHATSKDLYHWTNQPIAIYPGAEGEGIFSGSAVVDVNNTSGFFPNQTNGVVAIYTLNTAQEETQEIAYSFDDGYTFTKYANNPVLSINSTQFRDPKVIWYGETSSWVMVVSYAQDFVIGIYTSPDLKSWTHASNFSHHGLLGLQYECPNLVPIPMLTNSSLASPLTASNFAPDLNMYLLAISINPGAPLGGSITQYFPGTFNGTVFTPSDSATRIADFAKDNYAGQWFYGIPSSEPQISIAWASNWQYSQLVPTGPLEGFRSAMSLPRRNVLANTTRAPYTLLSIPVDLSPLYTTPSPLAHSTSANTSLLLDYSTTVPSGALHFSLTARNIPAANASGTANFTFLASSTGESLRGGFYFGGDTPFWIDRGHVTGFDNPFFTDKFSVTNLIDPDTRAFRLEGVIDRSLLEVFLDGGLRSATVEFFPQGKMDTMRVATAGLNPGVEVEVEVWGLESTWVAKGNATATTAGQNLRRDSLGHLGGGRGIDTLGRYLG</sequence>
<organism evidence="8 9">
    <name type="scientific">Heterodermia speciosa</name>
    <dbReference type="NCBI Taxonomy" id="116794"/>
    <lineage>
        <taxon>Eukaryota</taxon>
        <taxon>Fungi</taxon>
        <taxon>Dikarya</taxon>
        <taxon>Ascomycota</taxon>
        <taxon>Pezizomycotina</taxon>
        <taxon>Lecanoromycetes</taxon>
        <taxon>OSLEUM clade</taxon>
        <taxon>Lecanoromycetidae</taxon>
        <taxon>Caliciales</taxon>
        <taxon>Physciaceae</taxon>
        <taxon>Heterodermia</taxon>
    </lineage>
</organism>
<dbReference type="InterPro" id="IPR023296">
    <property type="entry name" value="Glyco_hydro_beta-prop_sf"/>
</dbReference>
<dbReference type="GO" id="GO:0005987">
    <property type="term" value="P:sucrose catabolic process"/>
    <property type="evidence" value="ECO:0007669"/>
    <property type="project" value="TreeGrafter"/>
</dbReference>
<proteinExistence type="inferred from homology"/>
<protein>
    <recommendedName>
        <fullName evidence="10">Glycoside hydrolase family 32 protein</fullName>
    </recommendedName>
</protein>
<dbReference type="SUPFAM" id="SSF75005">
    <property type="entry name" value="Arabinanase/levansucrase/invertase"/>
    <property type="match status" value="1"/>
</dbReference>
<keyword evidence="3 4" id="KW-0326">Glycosidase</keyword>
<dbReference type="Pfam" id="PF00251">
    <property type="entry name" value="Glyco_hydro_32N"/>
    <property type="match status" value="1"/>
</dbReference>
<evidence type="ECO:0000256" key="1">
    <source>
        <dbReference type="ARBA" id="ARBA00009902"/>
    </source>
</evidence>
<dbReference type="GO" id="GO:0004575">
    <property type="term" value="F:sucrose alpha-glucosidase activity"/>
    <property type="evidence" value="ECO:0007669"/>
    <property type="project" value="TreeGrafter"/>
</dbReference>
<comment type="caution">
    <text evidence="8">The sequence shown here is derived from an EMBL/GenBank/DDBJ whole genome shotgun (WGS) entry which is preliminary data.</text>
</comment>
<dbReference type="Proteomes" id="UP000664521">
    <property type="component" value="Unassembled WGS sequence"/>
</dbReference>
<feature type="chain" id="PRO_5034088441" description="Glycoside hydrolase family 32 protein" evidence="5">
    <location>
        <begin position="20"/>
        <end position="583"/>
    </location>
</feature>
<evidence type="ECO:0000259" key="7">
    <source>
        <dbReference type="Pfam" id="PF08244"/>
    </source>
</evidence>
<accession>A0A8H3FW36</accession>
<evidence type="ECO:0000256" key="2">
    <source>
        <dbReference type="ARBA" id="ARBA00022801"/>
    </source>
</evidence>
<dbReference type="AlphaFoldDB" id="A0A8H3FW36"/>
<dbReference type="PANTHER" id="PTHR42800">
    <property type="entry name" value="EXOINULINASE INUD (AFU_ORTHOLOGUE AFUA_5G00480)"/>
    <property type="match status" value="1"/>
</dbReference>
<dbReference type="FunFam" id="2.115.10.20:FF:000002">
    <property type="entry name" value="Invertase 2"/>
    <property type="match status" value="1"/>
</dbReference>
<keyword evidence="5" id="KW-0732">Signal</keyword>
<evidence type="ECO:0000313" key="8">
    <source>
        <dbReference type="EMBL" id="CAF9931125.1"/>
    </source>
</evidence>
<dbReference type="OrthoDB" id="202537at2759"/>
<dbReference type="SMART" id="SM00640">
    <property type="entry name" value="Glyco_32"/>
    <property type="match status" value="1"/>
</dbReference>
<feature type="domain" description="Glycosyl hydrolase family 32 C-terminal" evidence="7">
    <location>
        <begin position="402"/>
        <end position="540"/>
    </location>
</feature>
<dbReference type="EMBL" id="CAJPDS010000058">
    <property type="protein sequence ID" value="CAF9931125.1"/>
    <property type="molecule type" value="Genomic_DNA"/>
</dbReference>
<evidence type="ECO:0000313" key="9">
    <source>
        <dbReference type="Proteomes" id="UP000664521"/>
    </source>
</evidence>
<dbReference type="InterPro" id="IPR013148">
    <property type="entry name" value="Glyco_hydro_32_N"/>
</dbReference>
<dbReference type="Gene3D" id="2.115.10.20">
    <property type="entry name" value="Glycosyl hydrolase domain, family 43"/>
    <property type="match status" value="1"/>
</dbReference>
<keyword evidence="2 4" id="KW-0378">Hydrolase</keyword>
<feature type="domain" description="Glycosyl hydrolase family 32 N-terminal" evidence="6">
    <location>
        <begin position="50"/>
        <end position="364"/>
    </location>
</feature>
<dbReference type="InterPro" id="IPR013189">
    <property type="entry name" value="Glyco_hydro_32_C"/>
</dbReference>
<evidence type="ECO:0000256" key="4">
    <source>
        <dbReference type="RuleBase" id="RU362110"/>
    </source>
</evidence>
<evidence type="ECO:0000256" key="3">
    <source>
        <dbReference type="ARBA" id="ARBA00023295"/>
    </source>
</evidence>